<evidence type="ECO:0000259" key="2">
    <source>
        <dbReference type="Pfam" id="PF01182"/>
    </source>
</evidence>
<gene>
    <name evidence="3" type="ORF">P9847_27645</name>
</gene>
<comment type="caution">
    <text evidence="3">The sequence shown here is derived from an EMBL/GenBank/DDBJ whole genome shotgun (WGS) entry which is preliminary data.</text>
</comment>
<dbReference type="PANTHER" id="PTHR11280:SF6">
    <property type="entry name" value="GLUCOSAMINE-6-PHOSPHATE ISOMERASE NAGB"/>
    <property type="match status" value="1"/>
</dbReference>
<dbReference type="SUPFAM" id="SSF100950">
    <property type="entry name" value="NagB/RpiA/CoA transferase-like"/>
    <property type="match status" value="1"/>
</dbReference>
<dbReference type="InterPro" id="IPR037171">
    <property type="entry name" value="NagB/RpiA_transferase-like"/>
</dbReference>
<dbReference type="CDD" id="cd01399">
    <property type="entry name" value="GlcN6P_deaminase"/>
    <property type="match status" value="1"/>
</dbReference>
<organism evidence="3 4">
    <name type="scientific">Paenibacillus chibensis</name>
    <dbReference type="NCBI Taxonomy" id="59846"/>
    <lineage>
        <taxon>Bacteria</taxon>
        <taxon>Bacillati</taxon>
        <taxon>Bacillota</taxon>
        <taxon>Bacilli</taxon>
        <taxon>Bacillales</taxon>
        <taxon>Paenibacillaceae</taxon>
        <taxon>Paenibacillus</taxon>
    </lineage>
</organism>
<dbReference type="InterPro" id="IPR006148">
    <property type="entry name" value="Glc/Gal-6P_isomerase"/>
</dbReference>
<protein>
    <submittedName>
        <fullName evidence="3">Glucosamine-6-phosphate deaminase</fullName>
    </submittedName>
</protein>
<dbReference type="Gene3D" id="3.40.50.1360">
    <property type="match status" value="1"/>
</dbReference>
<evidence type="ECO:0000313" key="3">
    <source>
        <dbReference type="EMBL" id="MED5021042.1"/>
    </source>
</evidence>
<dbReference type="RefSeq" id="WP_328282436.1">
    <property type="nucleotide sequence ID" value="NZ_JARTLD010000103.1"/>
</dbReference>
<evidence type="ECO:0000256" key="1">
    <source>
        <dbReference type="ARBA" id="ARBA00023277"/>
    </source>
</evidence>
<dbReference type="InterPro" id="IPR004547">
    <property type="entry name" value="Glucosamine6P_isomerase"/>
</dbReference>
<feature type="domain" description="Glucosamine/galactosamine-6-phosphate isomerase" evidence="2">
    <location>
        <begin position="23"/>
        <end position="245"/>
    </location>
</feature>
<dbReference type="Proteomes" id="UP001343257">
    <property type="component" value="Unassembled WGS sequence"/>
</dbReference>
<reference evidence="3 4" key="1">
    <citation type="submission" date="2023-03" db="EMBL/GenBank/DDBJ databases">
        <title>Bacillus Genome Sequencing.</title>
        <authorList>
            <person name="Dunlap C."/>
        </authorList>
    </citation>
    <scope>NUCLEOTIDE SEQUENCE [LARGE SCALE GENOMIC DNA]</scope>
    <source>
        <strain evidence="3 4">NRS-52</strain>
    </source>
</reference>
<accession>A0ABU6Q2W3</accession>
<sequence>MNIPIPERTWTAGSLQVRQYAGRDDLGRAAALDAAEVIRLKLKAQETVRAVFAAAPSQNEFLDHLAAAEGIDWMRVTVFHMDEYIGLEPDAPQRFSHFLMTRLFQRVQPGAVHLIDPAAEAVEECRRYAALLKEAPLDLVCLGIGENGHIAFNDPPVADFQDPSTVKSVVLDEACRQQQVNDGCFGRLDQVPREALTLTVPALLSAERLLCMVPGRAKRNAVQDALEGPVSTACPASILRTHANSVLYLDRDSCPEAFRRE</sequence>
<proteinExistence type="predicted"/>
<dbReference type="EMBL" id="JARTLD010000103">
    <property type="protein sequence ID" value="MED5021042.1"/>
    <property type="molecule type" value="Genomic_DNA"/>
</dbReference>
<keyword evidence="4" id="KW-1185">Reference proteome</keyword>
<name>A0ABU6Q2W3_9BACL</name>
<evidence type="ECO:0000313" key="4">
    <source>
        <dbReference type="Proteomes" id="UP001343257"/>
    </source>
</evidence>
<keyword evidence="1" id="KW-0119">Carbohydrate metabolism</keyword>
<dbReference type="Pfam" id="PF01182">
    <property type="entry name" value="Glucosamine_iso"/>
    <property type="match status" value="1"/>
</dbReference>
<dbReference type="PANTHER" id="PTHR11280">
    <property type="entry name" value="GLUCOSAMINE-6-PHOSPHATE ISOMERASE"/>
    <property type="match status" value="1"/>
</dbReference>